<organism evidence="1 2">
    <name type="scientific">Klebsiella pneumoniae</name>
    <dbReference type="NCBI Taxonomy" id="573"/>
    <lineage>
        <taxon>Bacteria</taxon>
        <taxon>Pseudomonadati</taxon>
        <taxon>Pseudomonadota</taxon>
        <taxon>Gammaproteobacteria</taxon>
        <taxon>Enterobacterales</taxon>
        <taxon>Enterobacteriaceae</taxon>
        <taxon>Klebsiella/Raoultella group</taxon>
        <taxon>Klebsiella</taxon>
        <taxon>Klebsiella pneumoniae complex</taxon>
    </lineage>
</organism>
<dbReference type="EMBL" id="BNFF01000001">
    <property type="protein sequence ID" value="GHK55158.1"/>
    <property type="molecule type" value="Genomic_DNA"/>
</dbReference>
<dbReference type="Proteomes" id="UP000655094">
    <property type="component" value="Unassembled WGS sequence"/>
</dbReference>
<gene>
    <name evidence="1" type="ORF">KPZU09_48940</name>
</gene>
<comment type="caution">
    <text evidence="1">The sequence shown here is derived from an EMBL/GenBank/DDBJ whole genome shotgun (WGS) entry which is preliminary data.</text>
</comment>
<protein>
    <recommendedName>
        <fullName evidence="3">Lipoprotein</fullName>
    </recommendedName>
</protein>
<evidence type="ECO:0008006" key="3">
    <source>
        <dbReference type="Google" id="ProtNLM"/>
    </source>
</evidence>
<proteinExistence type="predicted"/>
<reference evidence="1" key="1">
    <citation type="submission" date="2020-10" db="EMBL/GenBank/DDBJ databases">
        <title>Genome Sequence of ESBL Producing Zambian Clinical Strains.</title>
        <authorList>
            <person name="Shawa M."/>
            <person name="Furuta Y."/>
            <person name="Simbotwe M."/>
            <person name="Mulenga E."/>
            <person name="Mubanga M."/>
            <person name="Mulenga G."/>
            <person name="Kaile C."/>
            <person name="Zorigt T."/>
            <person name="Hang'ombe B."/>
            <person name="Higashi H."/>
        </authorList>
    </citation>
    <scope>NUCLEOTIDE SEQUENCE</scope>
    <source>
        <strain evidence="1">Zam_UTH_09</strain>
    </source>
</reference>
<evidence type="ECO:0000313" key="1">
    <source>
        <dbReference type="EMBL" id="GHK55158.1"/>
    </source>
</evidence>
<dbReference type="Pfam" id="PF07356">
    <property type="entry name" value="DUF1481"/>
    <property type="match status" value="1"/>
</dbReference>
<name>A0A919HV14_KLEPN</name>
<dbReference type="AlphaFoldDB" id="A0A919HV14"/>
<accession>A0A919HV14</accession>
<evidence type="ECO:0000313" key="2">
    <source>
        <dbReference type="Proteomes" id="UP000655094"/>
    </source>
</evidence>
<sequence>MAVNSFIEGAIKPLLSVWRRPLALAGILLLTACSHDTSLPPFTASGYADNQGAMRIWRKDSGDEVHLLAAFSPWRHGDTSTSEYRWQGDQLALIELNVYGKPPEHIRARFDAQGDLSFMQREVDGQKQQLSSDQVALYRYRAEQIRQTSDALRRGGSSCGRGAGTLPRIPC</sequence>
<dbReference type="InterPro" id="IPR010858">
    <property type="entry name" value="DUF1481"/>
</dbReference>